<dbReference type="HOGENOM" id="CLU_094318_0_0_1"/>
<proteinExistence type="predicted"/>
<keyword evidence="1" id="KW-0812">Transmembrane</keyword>
<protein>
    <submittedName>
        <fullName evidence="2">Uncharacterized protein</fullName>
    </submittedName>
</protein>
<dbReference type="Proteomes" id="UP000054266">
    <property type="component" value="Unassembled WGS sequence"/>
</dbReference>
<gene>
    <name evidence="2" type="ORF">PV04_09658</name>
</gene>
<evidence type="ECO:0000256" key="1">
    <source>
        <dbReference type="SAM" id="Phobius"/>
    </source>
</evidence>
<feature type="transmembrane region" description="Helical" evidence="1">
    <location>
        <begin position="207"/>
        <end position="224"/>
    </location>
</feature>
<name>A0A0D2DRB4_9EURO</name>
<keyword evidence="1" id="KW-1133">Transmembrane helix</keyword>
<organism evidence="2 3">
    <name type="scientific">Phialophora macrospora</name>
    <dbReference type="NCBI Taxonomy" id="1851006"/>
    <lineage>
        <taxon>Eukaryota</taxon>
        <taxon>Fungi</taxon>
        <taxon>Dikarya</taxon>
        <taxon>Ascomycota</taxon>
        <taxon>Pezizomycotina</taxon>
        <taxon>Eurotiomycetes</taxon>
        <taxon>Chaetothyriomycetidae</taxon>
        <taxon>Chaetothyriales</taxon>
        <taxon>Herpotrichiellaceae</taxon>
        <taxon>Phialophora</taxon>
    </lineage>
</organism>
<reference evidence="2 3" key="1">
    <citation type="submission" date="2015-01" db="EMBL/GenBank/DDBJ databases">
        <title>The Genome Sequence of Capronia semiimmersa CBS27337.</title>
        <authorList>
            <consortium name="The Broad Institute Genomics Platform"/>
            <person name="Cuomo C."/>
            <person name="de Hoog S."/>
            <person name="Gorbushina A."/>
            <person name="Stielow B."/>
            <person name="Teixiera M."/>
            <person name="Abouelleil A."/>
            <person name="Chapman S.B."/>
            <person name="Priest M."/>
            <person name="Young S.K."/>
            <person name="Wortman J."/>
            <person name="Nusbaum C."/>
            <person name="Birren B."/>
        </authorList>
    </citation>
    <scope>NUCLEOTIDE SEQUENCE [LARGE SCALE GENOMIC DNA]</scope>
    <source>
        <strain evidence="2 3">CBS 27337</strain>
    </source>
</reference>
<feature type="transmembrane region" description="Helical" evidence="1">
    <location>
        <begin position="69"/>
        <end position="89"/>
    </location>
</feature>
<sequence length="242" mass="26583">MYHGHFAAGLLIKASFGPRIPAWPVMFGSSVLDIIGAVDALLGLDVIVPDSTKGPYMYSRFEFIDWDHSIVMMMTWSCVFGWIGCHYLAGFSKEASILGAASTIIHWLMDVLVIEPTGLTIYPHGQYHFGLGLYEKYPVGSWVLECVVCIILAGAAQTVSKERSGADISQACVLLAILSLLMSPWTSPLLLVARIHEKCGWKGYLPVVQWAGFWTAYIVPATIFSRILDKADRKAVAAKKGK</sequence>
<evidence type="ECO:0000313" key="2">
    <source>
        <dbReference type="EMBL" id="KIW64747.1"/>
    </source>
</evidence>
<keyword evidence="3" id="KW-1185">Reference proteome</keyword>
<dbReference type="EMBL" id="KN846961">
    <property type="protein sequence ID" value="KIW64747.1"/>
    <property type="molecule type" value="Genomic_DNA"/>
</dbReference>
<dbReference type="AlphaFoldDB" id="A0A0D2DRB4"/>
<feature type="transmembrane region" description="Helical" evidence="1">
    <location>
        <begin position="171"/>
        <end position="195"/>
    </location>
</feature>
<feature type="transmembrane region" description="Helical" evidence="1">
    <location>
        <begin position="139"/>
        <end position="159"/>
    </location>
</feature>
<evidence type="ECO:0000313" key="3">
    <source>
        <dbReference type="Proteomes" id="UP000054266"/>
    </source>
</evidence>
<keyword evidence="1" id="KW-0472">Membrane</keyword>
<accession>A0A0D2DRB4</accession>